<keyword evidence="1" id="KW-0472">Membrane</keyword>
<feature type="transmembrane region" description="Helical" evidence="1">
    <location>
        <begin position="59"/>
        <end position="81"/>
    </location>
</feature>
<dbReference type="EMBL" id="CDRZ01000244">
    <property type="protein sequence ID" value="CEO89381.1"/>
    <property type="molecule type" value="Genomic_DNA"/>
</dbReference>
<organism evidence="2 3">
    <name type="scientific">Syntrophaceticus schinkii</name>
    <dbReference type="NCBI Taxonomy" id="499207"/>
    <lineage>
        <taxon>Bacteria</taxon>
        <taxon>Bacillati</taxon>
        <taxon>Bacillota</taxon>
        <taxon>Clostridia</taxon>
        <taxon>Thermoanaerobacterales</taxon>
        <taxon>Thermoanaerobacterales Family III. Incertae Sedis</taxon>
        <taxon>Syntrophaceticus</taxon>
    </lineage>
</organism>
<feature type="transmembrane region" description="Helical" evidence="1">
    <location>
        <begin position="87"/>
        <end position="107"/>
    </location>
</feature>
<keyword evidence="1" id="KW-1133">Transmembrane helix</keyword>
<dbReference type="Proteomes" id="UP000046155">
    <property type="component" value="Unassembled WGS sequence"/>
</dbReference>
<reference evidence="3" key="1">
    <citation type="submission" date="2015-01" db="EMBL/GenBank/DDBJ databases">
        <authorList>
            <person name="Manzoor Shahid"/>
            <person name="Zubair Saima"/>
        </authorList>
    </citation>
    <scope>NUCLEOTIDE SEQUENCE [LARGE SCALE GENOMIC DNA]</scope>
    <source>
        <strain evidence="3">Sp3</strain>
    </source>
</reference>
<evidence type="ECO:0000313" key="3">
    <source>
        <dbReference type="Proteomes" id="UP000046155"/>
    </source>
</evidence>
<gene>
    <name evidence="2" type="ORF">SSCH_470009</name>
</gene>
<proteinExistence type="predicted"/>
<protein>
    <submittedName>
        <fullName evidence="2">Uncharacterized protein</fullName>
    </submittedName>
</protein>
<name>A0A0B7MN42_9FIRM</name>
<evidence type="ECO:0000313" key="2">
    <source>
        <dbReference type="EMBL" id="CEO89381.1"/>
    </source>
</evidence>
<dbReference type="InterPro" id="IPR043723">
    <property type="entry name" value="DUF5665"/>
</dbReference>
<keyword evidence="3" id="KW-1185">Reference proteome</keyword>
<dbReference type="AlphaFoldDB" id="A0A0B7MN42"/>
<evidence type="ECO:0000256" key="1">
    <source>
        <dbReference type="SAM" id="Phobius"/>
    </source>
</evidence>
<sequence>MGKTLIQGNMMREITADLIETLKQKIDELSFNLERMKLAEYVELLNKPRRLLYINFISGLARGLGIAVGFTLLGALVLFILQRIVVLNLPLVSDFIATLVHLVQCSWRGRFKIMMMGGISIGTR</sequence>
<accession>A0A0B7MN42</accession>
<keyword evidence="1" id="KW-0812">Transmembrane</keyword>
<dbReference type="Pfam" id="PF18910">
    <property type="entry name" value="DUF5665"/>
    <property type="match status" value="1"/>
</dbReference>